<dbReference type="eggNOG" id="COG4249">
    <property type="taxonomic scope" value="Bacteria"/>
</dbReference>
<dbReference type="HOGENOM" id="CLU_112932_1_0_3"/>
<dbReference type="Proteomes" id="UP000010473">
    <property type="component" value="Chromosome"/>
</dbReference>
<evidence type="ECO:0000313" key="1">
    <source>
        <dbReference type="EMBL" id="AFZ34992.1"/>
    </source>
</evidence>
<organism evidence="1 2">
    <name type="scientific">Stanieria cyanosphaera (strain ATCC 29371 / PCC 7437)</name>
    <dbReference type="NCBI Taxonomy" id="111780"/>
    <lineage>
        <taxon>Bacteria</taxon>
        <taxon>Bacillati</taxon>
        <taxon>Cyanobacteriota</taxon>
        <taxon>Cyanophyceae</taxon>
        <taxon>Pleurocapsales</taxon>
        <taxon>Dermocarpellaceae</taxon>
        <taxon>Stanieria</taxon>
    </lineage>
</organism>
<protein>
    <recommendedName>
        <fullName evidence="3">DUF2808 domain-containing protein</fullName>
    </recommendedName>
</protein>
<dbReference type="STRING" id="111780.Sta7437_1425"/>
<gene>
    <name evidence="1" type="ordered locus">Sta7437_1425</name>
</gene>
<evidence type="ECO:0000313" key="2">
    <source>
        <dbReference type="Proteomes" id="UP000010473"/>
    </source>
</evidence>
<evidence type="ECO:0008006" key="3">
    <source>
        <dbReference type="Google" id="ProtNLM"/>
    </source>
</evidence>
<accession>K9XTK1</accession>
<dbReference type="RefSeq" id="WP_015192664.1">
    <property type="nucleotide sequence ID" value="NC_019748.1"/>
</dbReference>
<proteinExistence type="predicted"/>
<reference evidence="2" key="1">
    <citation type="journal article" date="2013" name="Proc. Natl. Acad. Sci. U.S.A.">
        <title>Improving the coverage of the cyanobacterial phylum using diversity-driven genome sequencing.</title>
        <authorList>
            <person name="Shih P.M."/>
            <person name="Wu D."/>
            <person name="Latifi A."/>
            <person name="Axen S.D."/>
            <person name="Fewer D.P."/>
            <person name="Talla E."/>
            <person name="Calteau A."/>
            <person name="Cai F."/>
            <person name="Tandeau de Marsac N."/>
            <person name="Rippka R."/>
            <person name="Herdman M."/>
            <person name="Sivonen K."/>
            <person name="Coursin T."/>
            <person name="Laurent T."/>
            <person name="Goodwin L."/>
            <person name="Nolan M."/>
            <person name="Davenport K.W."/>
            <person name="Han C.S."/>
            <person name="Rubin E.M."/>
            <person name="Eisen J.A."/>
            <person name="Woyke T."/>
            <person name="Gugger M."/>
            <person name="Kerfeld C.A."/>
        </authorList>
    </citation>
    <scope>NUCLEOTIDE SEQUENCE [LARGE SCALE GENOMIC DNA]</scope>
    <source>
        <strain evidence="2">ATCC 29371 / PCC 7437</strain>
    </source>
</reference>
<dbReference type="AlphaFoldDB" id="K9XTK1"/>
<dbReference type="OrthoDB" id="423147at2"/>
<dbReference type="EMBL" id="CP003653">
    <property type="protein sequence ID" value="AFZ34992.1"/>
    <property type="molecule type" value="Genomic_DNA"/>
</dbReference>
<dbReference type="Pfam" id="PF10989">
    <property type="entry name" value="DUF2808"/>
    <property type="match status" value="1"/>
</dbReference>
<name>K9XTK1_STAC7</name>
<dbReference type="KEGG" id="scs:Sta7437_1425"/>
<sequence>MPKINSALLKIAVTLISIVTLELSVIARPISAQTTISQSQTPSFFRKSPRLLDAFATHSGVRMWSATYYFDLVIPADAEASLQTIVINQRRGMDEINFDLKKTVAYLGNHRHKEEQLAIKNVSQDEKTKVITIVLSNPISPGKNFTVGLKPKRNPDYEGEYLFGVTVFPAGNNPRGLYLGPGRLHFYRGNDSLFDL</sequence>
<keyword evidence="2" id="KW-1185">Reference proteome</keyword>
<dbReference type="InterPro" id="IPR021256">
    <property type="entry name" value="DUF2808"/>
</dbReference>